<dbReference type="EMBL" id="UGHR01000001">
    <property type="protein sequence ID" value="STQ90101.1"/>
    <property type="molecule type" value="Genomic_DNA"/>
</dbReference>
<dbReference type="Proteomes" id="UP000255108">
    <property type="component" value="Unassembled WGS sequence"/>
</dbReference>
<keyword evidence="1" id="KW-0472">Membrane</keyword>
<name>A0A377Q8B8_9NEIS</name>
<reference evidence="2 4" key="1">
    <citation type="submission" date="2018-06" db="EMBL/GenBank/DDBJ databases">
        <authorList>
            <consortium name="Pathogen Informatics"/>
            <person name="Doyle S."/>
        </authorList>
    </citation>
    <scope>NUCLEOTIDE SEQUENCE [LARGE SCALE GENOMIC DNA]</scope>
    <source>
        <strain evidence="2 4">NCTC11159</strain>
    </source>
</reference>
<dbReference type="Proteomes" id="UP000295794">
    <property type="component" value="Unassembled WGS sequence"/>
</dbReference>
<protein>
    <recommendedName>
        <fullName evidence="6">Sensor domain-containing protein</fullName>
    </recommendedName>
</protein>
<feature type="transmembrane region" description="Helical" evidence="1">
    <location>
        <begin position="173"/>
        <end position="194"/>
    </location>
</feature>
<sequence length="251" mass="28910">MNLKNIVAIFKYNYSYIKACSILGILTLPYGLFIGLNLSHLTVWLGYVLIFSVGGLILNNAIKKRISNLRKRIETSSPISWDVALNNVKIGEISDEKYAYICLKTSTDKKIYIAQFLNALWVWLLRINDFIFTIPVAIFWMLFIFAIFEPDTLLNIFSNFSKESLAFQPYSHFANLCYSWLVLYITFTGITIFLGHQPRGFINHFANQKNKSIREYLGIAAEGNLILRSFSYTETDANSQSGIYTEIRFRP</sequence>
<organism evidence="2 4">
    <name type="scientific">Iodobacter fluviatilis</name>
    <dbReference type="NCBI Taxonomy" id="537"/>
    <lineage>
        <taxon>Bacteria</taxon>
        <taxon>Pseudomonadati</taxon>
        <taxon>Pseudomonadota</taxon>
        <taxon>Betaproteobacteria</taxon>
        <taxon>Neisseriales</taxon>
        <taxon>Chitinibacteraceae</taxon>
        <taxon>Iodobacter</taxon>
    </lineage>
</organism>
<keyword evidence="1" id="KW-1133">Transmembrane helix</keyword>
<reference evidence="3 5" key="2">
    <citation type="submission" date="2019-03" db="EMBL/GenBank/DDBJ databases">
        <title>Genomic Encyclopedia of Type Strains, Phase IV (KMG-IV): sequencing the most valuable type-strain genomes for metagenomic binning, comparative biology and taxonomic classification.</title>
        <authorList>
            <person name="Goeker M."/>
        </authorList>
    </citation>
    <scope>NUCLEOTIDE SEQUENCE [LARGE SCALE GENOMIC DNA]</scope>
    <source>
        <strain evidence="3 5">DSM 3764</strain>
    </source>
</reference>
<evidence type="ECO:0008006" key="6">
    <source>
        <dbReference type="Google" id="ProtNLM"/>
    </source>
</evidence>
<gene>
    <name evidence="3" type="ORF">EV682_109160</name>
    <name evidence="2" type="ORF">NCTC11159_01159</name>
</gene>
<evidence type="ECO:0000313" key="5">
    <source>
        <dbReference type="Proteomes" id="UP000295794"/>
    </source>
</evidence>
<proteinExistence type="predicted"/>
<evidence type="ECO:0000313" key="4">
    <source>
        <dbReference type="Proteomes" id="UP000255108"/>
    </source>
</evidence>
<feature type="transmembrane region" description="Helical" evidence="1">
    <location>
        <begin position="130"/>
        <end position="148"/>
    </location>
</feature>
<keyword evidence="5" id="KW-1185">Reference proteome</keyword>
<feature type="transmembrane region" description="Helical" evidence="1">
    <location>
        <begin position="12"/>
        <end position="32"/>
    </location>
</feature>
<accession>A0A377Q8B8</accession>
<evidence type="ECO:0000313" key="2">
    <source>
        <dbReference type="EMBL" id="STQ90101.1"/>
    </source>
</evidence>
<dbReference type="AlphaFoldDB" id="A0A377Q8B8"/>
<feature type="transmembrane region" description="Helical" evidence="1">
    <location>
        <begin position="44"/>
        <end position="62"/>
    </location>
</feature>
<dbReference type="RefSeq" id="WP_115226479.1">
    <property type="nucleotide sequence ID" value="NZ_CAWOLO010000009.1"/>
</dbReference>
<evidence type="ECO:0000256" key="1">
    <source>
        <dbReference type="SAM" id="Phobius"/>
    </source>
</evidence>
<keyword evidence="1" id="KW-0812">Transmembrane</keyword>
<dbReference type="OrthoDB" id="9182775at2"/>
<dbReference type="EMBL" id="SMBT01000009">
    <property type="protein sequence ID" value="TCU84635.1"/>
    <property type="molecule type" value="Genomic_DNA"/>
</dbReference>
<evidence type="ECO:0000313" key="3">
    <source>
        <dbReference type="EMBL" id="TCU84635.1"/>
    </source>
</evidence>